<organism evidence="1 2">
    <name type="scientific">Eretmocerus hayati</name>
    <dbReference type="NCBI Taxonomy" id="131215"/>
    <lineage>
        <taxon>Eukaryota</taxon>
        <taxon>Metazoa</taxon>
        <taxon>Ecdysozoa</taxon>
        <taxon>Arthropoda</taxon>
        <taxon>Hexapoda</taxon>
        <taxon>Insecta</taxon>
        <taxon>Pterygota</taxon>
        <taxon>Neoptera</taxon>
        <taxon>Endopterygota</taxon>
        <taxon>Hymenoptera</taxon>
        <taxon>Apocrita</taxon>
        <taxon>Proctotrupomorpha</taxon>
        <taxon>Chalcidoidea</taxon>
        <taxon>Aphelinidae</taxon>
        <taxon>Aphelininae</taxon>
        <taxon>Eretmocerus</taxon>
    </lineage>
</organism>
<protein>
    <submittedName>
        <fullName evidence="1">Uncharacterized protein</fullName>
    </submittedName>
</protein>
<proteinExistence type="predicted"/>
<gene>
    <name evidence="1" type="ORF">QAD02_001271</name>
</gene>
<comment type="caution">
    <text evidence="1">The sequence shown here is derived from an EMBL/GenBank/DDBJ whole genome shotgun (WGS) entry which is preliminary data.</text>
</comment>
<accession>A0ACC2NFZ7</accession>
<evidence type="ECO:0000313" key="1">
    <source>
        <dbReference type="EMBL" id="KAJ8670012.1"/>
    </source>
</evidence>
<evidence type="ECO:0000313" key="2">
    <source>
        <dbReference type="Proteomes" id="UP001239111"/>
    </source>
</evidence>
<dbReference type="Proteomes" id="UP001239111">
    <property type="component" value="Chromosome 3"/>
</dbReference>
<sequence length="302" mass="34591">MLKEIIIFLIQGRFMDDITSDEGLTYRTICNFPVSITNLTRKEIKDCAESAVFIMVGLGVLTETFDRSHDFYNMKKLMNDPIAISIGALFLKLIIMTKGKPLTIDLIDPTDLYAFLRETINKDEVLTCSSLDSLSTMSVRGCIPNAIFIRTRDFLCTWHSIQPIRKGDKIVYLDSDSTIYCNSPKATRLLASRGSPNYPCDCRACKEDWPHEDTREGVEAVAHEDPDIKKQMMNELNSYAAENNSISPLYMNPDMKTMTKVKDLLLRAWKHYILPSTTITRAVRAFWETSTYFYGQSIYDYK</sequence>
<name>A0ACC2NFZ7_9HYME</name>
<dbReference type="EMBL" id="CM056743">
    <property type="protein sequence ID" value="KAJ8670012.1"/>
    <property type="molecule type" value="Genomic_DNA"/>
</dbReference>
<reference evidence="1" key="1">
    <citation type="submission" date="2023-04" db="EMBL/GenBank/DDBJ databases">
        <title>A chromosome-level genome assembly of the parasitoid wasp Eretmocerus hayati.</title>
        <authorList>
            <person name="Zhong Y."/>
            <person name="Liu S."/>
            <person name="Liu Y."/>
        </authorList>
    </citation>
    <scope>NUCLEOTIDE SEQUENCE</scope>
    <source>
        <strain evidence="1">ZJU_SS_LIU_2023</strain>
    </source>
</reference>
<keyword evidence="2" id="KW-1185">Reference proteome</keyword>